<comment type="similarity">
    <text evidence="2">Belongs to the THOC5 family.</text>
</comment>
<dbReference type="InterPro" id="IPR019163">
    <property type="entry name" value="THO_Thoc5"/>
</dbReference>
<dbReference type="Pfam" id="PF09766">
    <property type="entry name" value="FmiP_Thoc5"/>
    <property type="match status" value="1"/>
</dbReference>
<dbReference type="GO" id="GO:0003729">
    <property type="term" value="F:mRNA binding"/>
    <property type="evidence" value="ECO:0007669"/>
    <property type="project" value="TreeGrafter"/>
</dbReference>
<comment type="subcellular location">
    <subcellularLocation>
        <location evidence="1">Nucleus</location>
    </subcellularLocation>
</comment>
<name>A0A9P7GR04_9AGAR</name>
<keyword evidence="5" id="KW-1185">Reference proteome</keyword>
<reference evidence="4" key="2">
    <citation type="submission" date="2021-10" db="EMBL/GenBank/DDBJ databases">
        <title>Phylogenomics reveals ancestral predisposition of the termite-cultivated fungus Termitomyces towards a domesticated lifestyle.</title>
        <authorList>
            <person name="Auxier B."/>
            <person name="Grum-Grzhimaylo A."/>
            <person name="Cardenas M.E."/>
            <person name="Lodge J.D."/>
            <person name="Laessoe T."/>
            <person name="Pedersen O."/>
            <person name="Smith M.E."/>
            <person name="Kuyper T.W."/>
            <person name="Franco-Molano E.A."/>
            <person name="Baroni T.J."/>
            <person name="Aanen D.K."/>
        </authorList>
    </citation>
    <scope>NUCLEOTIDE SEQUENCE</scope>
    <source>
        <strain evidence="4">D49</strain>
    </source>
</reference>
<sequence length="228" mass="26279">MHDNGVPPSPDEVIDKLRDLVSVNHLNQDFAAMHIRAMALMGRLKALHRAANTATRVRKEATAEARQEMDHSHLGLQNLLYEKRHLEREIEKCRQFAKPSSIYQDVPLYSLEEFKLLAPEAARTEDVLSDEHQLMLNRLSFELAERQRYGRSRITWPRVNTYLLRLDLKRKELSQQKEDLLKESKTKAVTMDSVKCQIDQLIKTAADTRKKIEVFVPSTPPANDITPG</sequence>
<gene>
    <name evidence="4" type="ORF">H0H81_008662</name>
</gene>
<dbReference type="AlphaFoldDB" id="A0A9P7GR04"/>
<dbReference type="GO" id="GO:0000445">
    <property type="term" value="C:THO complex part of transcription export complex"/>
    <property type="evidence" value="ECO:0007669"/>
    <property type="project" value="TreeGrafter"/>
</dbReference>
<reference evidence="4" key="1">
    <citation type="submission" date="2021-02" db="EMBL/GenBank/DDBJ databases">
        <authorList>
            <person name="Nieuwenhuis M."/>
            <person name="Van De Peppel L.J.J."/>
        </authorList>
    </citation>
    <scope>NUCLEOTIDE SEQUENCE</scope>
    <source>
        <strain evidence="4">D49</strain>
    </source>
</reference>
<comment type="caution">
    <text evidence="4">The sequence shown here is derived from an EMBL/GenBank/DDBJ whole genome shotgun (WGS) entry which is preliminary data.</text>
</comment>
<evidence type="ECO:0000313" key="4">
    <source>
        <dbReference type="EMBL" id="KAG5651432.1"/>
    </source>
</evidence>
<evidence type="ECO:0000256" key="3">
    <source>
        <dbReference type="ARBA" id="ARBA00023242"/>
    </source>
</evidence>
<dbReference type="OrthoDB" id="20582at2759"/>
<evidence type="ECO:0000256" key="1">
    <source>
        <dbReference type="ARBA" id="ARBA00004123"/>
    </source>
</evidence>
<protein>
    <submittedName>
        <fullName evidence="4">Uncharacterized protein</fullName>
    </submittedName>
</protein>
<dbReference type="Proteomes" id="UP000717328">
    <property type="component" value="Unassembled WGS sequence"/>
</dbReference>
<dbReference type="PANTHER" id="PTHR13375">
    <property type="entry name" value="FMS INTERACTING PROTEIN"/>
    <property type="match status" value="1"/>
</dbReference>
<proteinExistence type="inferred from homology"/>
<dbReference type="GO" id="GO:0006406">
    <property type="term" value="P:mRNA export from nucleus"/>
    <property type="evidence" value="ECO:0007669"/>
    <property type="project" value="TreeGrafter"/>
</dbReference>
<organism evidence="4 5">
    <name type="scientific">Sphagnurus paluster</name>
    <dbReference type="NCBI Taxonomy" id="117069"/>
    <lineage>
        <taxon>Eukaryota</taxon>
        <taxon>Fungi</taxon>
        <taxon>Dikarya</taxon>
        <taxon>Basidiomycota</taxon>
        <taxon>Agaricomycotina</taxon>
        <taxon>Agaricomycetes</taxon>
        <taxon>Agaricomycetidae</taxon>
        <taxon>Agaricales</taxon>
        <taxon>Tricholomatineae</taxon>
        <taxon>Lyophyllaceae</taxon>
        <taxon>Sphagnurus</taxon>
    </lineage>
</organism>
<evidence type="ECO:0000313" key="5">
    <source>
        <dbReference type="Proteomes" id="UP000717328"/>
    </source>
</evidence>
<accession>A0A9P7GR04</accession>
<dbReference type="PANTHER" id="PTHR13375:SF3">
    <property type="entry name" value="THO COMPLEX SUBUNIT 5 HOMOLOG"/>
    <property type="match status" value="1"/>
</dbReference>
<dbReference type="EMBL" id="JABCKI010000244">
    <property type="protein sequence ID" value="KAG5651432.1"/>
    <property type="molecule type" value="Genomic_DNA"/>
</dbReference>
<evidence type="ECO:0000256" key="2">
    <source>
        <dbReference type="ARBA" id="ARBA00008044"/>
    </source>
</evidence>
<keyword evidence="3" id="KW-0539">Nucleus</keyword>